<gene>
    <name evidence="2" type="ORF">WUBG_10388</name>
</gene>
<comment type="caution">
    <text evidence="2">The sequence shown here is derived from an EMBL/GenBank/DDBJ whole genome shotgun (WGS) entry which is preliminary data.</text>
</comment>
<dbReference type="AlphaFoldDB" id="J9ETY6"/>
<dbReference type="EMBL" id="ADBV01006264">
    <property type="protein sequence ID" value="EJW78704.1"/>
    <property type="molecule type" value="Genomic_DNA"/>
</dbReference>
<feature type="non-terminal residue" evidence="2">
    <location>
        <position position="156"/>
    </location>
</feature>
<accession>J9ETY6</accession>
<evidence type="ECO:0000313" key="3">
    <source>
        <dbReference type="Proteomes" id="UP000004810"/>
    </source>
</evidence>
<evidence type="ECO:0008006" key="4">
    <source>
        <dbReference type="Google" id="ProtNLM"/>
    </source>
</evidence>
<keyword evidence="1" id="KW-0175">Coiled coil</keyword>
<evidence type="ECO:0000313" key="2">
    <source>
        <dbReference type="EMBL" id="EJW78704.1"/>
    </source>
</evidence>
<reference evidence="3" key="1">
    <citation type="submission" date="2012-08" db="EMBL/GenBank/DDBJ databases">
        <title>The Genome Sequence of Wuchereria bancrofti.</title>
        <authorList>
            <person name="Nutman T.B."/>
            <person name="Fink D.L."/>
            <person name="Russ C."/>
            <person name="Young S."/>
            <person name="Zeng Q."/>
            <person name="Koehrsen M."/>
            <person name="Alvarado L."/>
            <person name="Berlin A."/>
            <person name="Chapman S.B."/>
            <person name="Chen Z."/>
            <person name="Freedman E."/>
            <person name="Gellesch M."/>
            <person name="Goldberg J."/>
            <person name="Griggs A."/>
            <person name="Gujja S."/>
            <person name="Heilman E.R."/>
            <person name="Heiman D."/>
            <person name="Hepburn T."/>
            <person name="Howarth C."/>
            <person name="Jen D."/>
            <person name="Larson L."/>
            <person name="Lewis B."/>
            <person name="Mehta T."/>
            <person name="Park D."/>
            <person name="Pearson M."/>
            <person name="Roberts A."/>
            <person name="Saif S."/>
            <person name="Shea T."/>
            <person name="Shenoy N."/>
            <person name="Sisk P."/>
            <person name="Stolte C."/>
            <person name="Sykes S."/>
            <person name="Walk T."/>
            <person name="White J."/>
            <person name="Yandava C."/>
            <person name="Haas B."/>
            <person name="Henn M.R."/>
            <person name="Nusbaum C."/>
            <person name="Birren B."/>
        </authorList>
    </citation>
    <scope>NUCLEOTIDE SEQUENCE [LARGE SCALE GENOMIC DNA]</scope>
    <source>
        <strain evidence="3">NA</strain>
    </source>
</reference>
<feature type="non-terminal residue" evidence="2">
    <location>
        <position position="1"/>
    </location>
</feature>
<feature type="coiled-coil region" evidence="1">
    <location>
        <begin position="107"/>
        <end position="141"/>
    </location>
</feature>
<proteinExistence type="predicted"/>
<evidence type="ECO:0000256" key="1">
    <source>
        <dbReference type="SAM" id="Coils"/>
    </source>
</evidence>
<name>J9ETY6_WUCBA</name>
<protein>
    <recommendedName>
        <fullName evidence="4">Zinc-hook domain-containing protein</fullName>
    </recommendedName>
</protein>
<dbReference type="Proteomes" id="UP000004810">
    <property type="component" value="Unassembled WGS sequence"/>
</dbReference>
<organism evidence="2 3">
    <name type="scientific">Wuchereria bancrofti</name>
    <dbReference type="NCBI Taxonomy" id="6293"/>
    <lineage>
        <taxon>Eukaryota</taxon>
        <taxon>Metazoa</taxon>
        <taxon>Ecdysozoa</taxon>
        <taxon>Nematoda</taxon>
        <taxon>Chromadorea</taxon>
        <taxon>Rhabditida</taxon>
        <taxon>Spirurina</taxon>
        <taxon>Spiruromorpha</taxon>
        <taxon>Filarioidea</taxon>
        <taxon>Onchocercidae</taxon>
        <taxon>Wuchereria</taxon>
    </lineage>
</organism>
<sequence length="156" mass="18238">VVTHENEVEPRLNEIRTLLRKSQQDSGRIDGCVLLYEQWEEVVNMRKCCPLCEQSYSGIESSNVLKEKIRQRKEGFTKDAEKLIHKVKDYEAMQNELLEIVPYVAMLKQSNSEKEGLQENLKKAEEKLRDVEVEFAKSKSERDIISQKLNVIRNVQ</sequence>